<dbReference type="EMBL" id="LHQQ01000592">
    <property type="protein sequence ID" value="KOS36207.1"/>
    <property type="molecule type" value="Genomic_DNA"/>
</dbReference>
<accession>A0A0M8NS66</accession>
<protein>
    <submittedName>
        <fullName evidence="1">Uncharacterized protein</fullName>
    </submittedName>
</protein>
<evidence type="ECO:0000313" key="2">
    <source>
        <dbReference type="Proteomes" id="UP000037696"/>
    </source>
</evidence>
<reference evidence="1 2" key="1">
    <citation type="submission" date="2015-08" db="EMBL/GenBank/DDBJ databases">
        <title>Genome sequencing of Penicillium nordicum.</title>
        <authorList>
            <person name="Nguyen H.D."/>
            <person name="Seifert K.A."/>
        </authorList>
    </citation>
    <scope>NUCLEOTIDE SEQUENCE [LARGE SCALE GENOMIC DNA]</scope>
    <source>
        <strain evidence="1 2">DAOMC 185683</strain>
    </source>
</reference>
<keyword evidence="2" id="KW-1185">Reference proteome</keyword>
<organism evidence="1 2">
    <name type="scientific">Penicillium nordicum</name>
    <dbReference type="NCBI Taxonomy" id="229535"/>
    <lineage>
        <taxon>Eukaryota</taxon>
        <taxon>Fungi</taxon>
        <taxon>Dikarya</taxon>
        <taxon>Ascomycota</taxon>
        <taxon>Pezizomycotina</taxon>
        <taxon>Eurotiomycetes</taxon>
        <taxon>Eurotiomycetidae</taxon>
        <taxon>Eurotiales</taxon>
        <taxon>Aspergillaceae</taxon>
        <taxon>Penicillium</taxon>
    </lineage>
</organism>
<sequence>WAFFLIMIFIRETIPFITTNIHILNH</sequence>
<dbReference type="AlphaFoldDB" id="A0A0M8NS66"/>
<feature type="non-terminal residue" evidence="1">
    <location>
        <position position="1"/>
    </location>
</feature>
<proteinExistence type="predicted"/>
<evidence type="ECO:0000313" key="1">
    <source>
        <dbReference type="EMBL" id="KOS36207.1"/>
    </source>
</evidence>
<gene>
    <name evidence="1" type="ORF">ACN38_g13075</name>
</gene>
<comment type="caution">
    <text evidence="1">The sequence shown here is derived from an EMBL/GenBank/DDBJ whole genome shotgun (WGS) entry which is preliminary data.</text>
</comment>
<dbReference type="Proteomes" id="UP000037696">
    <property type="component" value="Unassembled WGS sequence"/>
</dbReference>
<name>A0A0M8NS66_9EURO</name>